<proteinExistence type="predicted"/>
<dbReference type="PROSITE" id="PS51257">
    <property type="entry name" value="PROKAR_LIPOPROTEIN"/>
    <property type="match status" value="1"/>
</dbReference>
<keyword evidence="1" id="KW-0732">Signal</keyword>
<evidence type="ECO:0000313" key="3">
    <source>
        <dbReference type="Proteomes" id="UP000696931"/>
    </source>
</evidence>
<evidence type="ECO:0000313" key="2">
    <source>
        <dbReference type="EMBL" id="MBI5169794.1"/>
    </source>
</evidence>
<organism evidence="2 3">
    <name type="scientific">Eiseniibacteriota bacterium</name>
    <dbReference type="NCBI Taxonomy" id="2212470"/>
    <lineage>
        <taxon>Bacteria</taxon>
        <taxon>Candidatus Eiseniibacteriota</taxon>
    </lineage>
</organism>
<dbReference type="InterPro" id="IPR021314">
    <property type="entry name" value="DUF2911"/>
</dbReference>
<accession>A0A933SH33</accession>
<reference evidence="2" key="1">
    <citation type="submission" date="2020-07" db="EMBL/GenBank/DDBJ databases">
        <title>Huge and variable diversity of episymbiotic CPR bacteria and DPANN archaea in groundwater ecosystems.</title>
        <authorList>
            <person name="He C.Y."/>
            <person name="Keren R."/>
            <person name="Whittaker M."/>
            <person name="Farag I.F."/>
            <person name="Doudna J."/>
            <person name="Cate J.H.D."/>
            <person name="Banfield J.F."/>
        </authorList>
    </citation>
    <scope>NUCLEOTIDE SEQUENCE</scope>
    <source>
        <strain evidence="2">NC_groundwater_1813_Pr3_B-0.1um_71_17</strain>
    </source>
</reference>
<gene>
    <name evidence="2" type="ORF">HZA61_09925</name>
</gene>
<comment type="caution">
    <text evidence="2">The sequence shown here is derived from an EMBL/GenBank/DDBJ whole genome shotgun (WGS) entry which is preliminary data.</text>
</comment>
<feature type="chain" id="PRO_5038125532" evidence="1">
    <location>
        <begin position="27"/>
        <end position="401"/>
    </location>
</feature>
<dbReference type="Proteomes" id="UP000696931">
    <property type="component" value="Unassembled WGS sequence"/>
</dbReference>
<sequence>MRFDRFVVAGACALAIACAGASGASAAAAAAAKGKSAAQSGGFVVRLGADTVSVERWTRTGNRLVVDQVGRAPRVMKRHFEYEYDAKGALTKFTLRVNAGAAAADAPPTQEIFGTCTADSVIADIRTPGRATQSRVALPAGSVLLFSSSPWTQYERLVQRLGPGKADTVRAGVWFVGAPSTGWQRAQRLGRDSVRIENDHADVFHLKVDRAGRVLHARPVSGTGKVTVDRALPDLAAVSAQWVAAEKASGAVGTLSVADSVKVEAGGANLRVDYSRPAKRGRVVFGEVVPYGEVWRTGANAATVLATDKALDFGGTVVPAGKYSVWTLPAKSGWTLILNSQTGQWGTEHDASKDLYKIGLTVEPLPDVVERFTINVLPRDGGGVLQLDWDQTRASVGFAVK</sequence>
<dbReference type="Pfam" id="PF11138">
    <property type="entry name" value="DUF2911"/>
    <property type="match status" value="1"/>
</dbReference>
<protein>
    <submittedName>
        <fullName evidence="2">DUF2911 domain-containing protein</fullName>
    </submittedName>
</protein>
<dbReference type="AlphaFoldDB" id="A0A933SH33"/>
<name>A0A933SH33_UNCEI</name>
<feature type="signal peptide" evidence="1">
    <location>
        <begin position="1"/>
        <end position="26"/>
    </location>
</feature>
<evidence type="ECO:0000256" key="1">
    <source>
        <dbReference type="SAM" id="SignalP"/>
    </source>
</evidence>
<dbReference type="EMBL" id="JACRIW010000068">
    <property type="protein sequence ID" value="MBI5169794.1"/>
    <property type="molecule type" value="Genomic_DNA"/>
</dbReference>